<dbReference type="PANTHER" id="PTHR22744">
    <property type="entry name" value="HELIX LOOP HELIX PROTEIN 21-RELATED"/>
    <property type="match status" value="1"/>
</dbReference>
<proteinExistence type="predicted"/>
<sequence length="264" mass="31252">MMSDPDFSQPRHFSDVVLSVEGTKFHVHRSTLSMWSPVFEKMFTSEFVERDAKEITLPGKKADEIEVLLKIMYSQGRARQIREENCQFLLELAEEYQMDTVKELCCEYLSGNVQDTTCVKFYMIAERFRLDSLLKETLQQTKYLPWRTLDQDAYFGKLPDKTKLEICKTRIQELEKTLAEYVNTCSSLVDAVYRKVAEKVQTTECDNYEVHRCGVSERFKLSCKCCRRRVQYAECDLEYWIFRTQLKKLFDLEHYNKTARECKG</sequence>
<name>A0AAU9W7E9_9CNID</name>
<comment type="caution">
    <text evidence="3">The sequence shown here is derived from an EMBL/GenBank/DDBJ whole genome shotgun (WGS) entry which is preliminary data.</text>
</comment>
<feature type="coiled-coil region" evidence="1">
    <location>
        <begin position="164"/>
        <end position="191"/>
    </location>
</feature>
<dbReference type="PROSITE" id="PS50097">
    <property type="entry name" value="BTB"/>
    <property type="match status" value="1"/>
</dbReference>
<dbReference type="InterPro" id="IPR011333">
    <property type="entry name" value="SKP1/BTB/POZ_sf"/>
</dbReference>
<evidence type="ECO:0000259" key="2">
    <source>
        <dbReference type="PROSITE" id="PS50097"/>
    </source>
</evidence>
<dbReference type="Pfam" id="PF00651">
    <property type="entry name" value="BTB"/>
    <property type="match status" value="1"/>
</dbReference>
<evidence type="ECO:0000256" key="1">
    <source>
        <dbReference type="SAM" id="Coils"/>
    </source>
</evidence>
<dbReference type="CDD" id="cd18186">
    <property type="entry name" value="BTB_POZ_ZBTB_KLHL-like"/>
    <property type="match status" value="1"/>
</dbReference>
<keyword evidence="4" id="KW-1185">Reference proteome</keyword>
<dbReference type="SUPFAM" id="SSF54695">
    <property type="entry name" value="POZ domain"/>
    <property type="match status" value="1"/>
</dbReference>
<feature type="domain" description="BTB" evidence="2">
    <location>
        <begin position="14"/>
        <end position="74"/>
    </location>
</feature>
<dbReference type="SMART" id="SM00225">
    <property type="entry name" value="BTB"/>
    <property type="match status" value="1"/>
</dbReference>
<dbReference type="Gene3D" id="3.30.710.10">
    <property type="entry name" value="Potassium Channel Kv1.1, Chain A"/>
    <property type="match status" value="1"/>
</dbReference>
<organism evidence="3 4">
    <name type="scientific">Pocillopora meandrina</name>
    <dbReference type="NCBI Taxonomy" id="46732"/>
    <lineage>
        <taxon>Eukaryota</taxon>
        <taxon>Metazoa</taxon>
        <taxon>Cnidaria</taxon>
        <taxon>Anthozoa</taxon>
        <taxon>Hexacorallia</taxon>
        <taxon>Scleractinia</taxon>
        <taxon>Astrocoeniina</taxon>
        <taxon>Pocilloporidae</taxon>
        <taxon>Pocillopora</taxon>
    </lineage>
</organism>
<reference evidence="3 4" key="1">
    <citation type="submission" date="2022-05" db="EMBL/GenBank/DDBJ databases">
        <authorList>
            <consortium name="Genoscope - CEA"/>
            <person name="William W."/>
        </authorList>
    </citation>
    <scope>NUCLEOTIDE SEQUENCE [LARGE SCALE GENOMIC DNA]</scope>
</reference>
<dbReference type="PANTHER" id="PTHR22744:SF17">
    <property type="entry name" value="BTB DOMAIN-CONTAINING PROTEIN"/>
    <property type="match status" value="1"/>
</dbReference>
<protein>
    <recommendedName>
        <fullName evidence="2">BTB domain-containing protein</fullName>
    </recommendedName>
</protein>
<dbReference type="AlphaFoldDB" id="A0AAU9W7E9"/>
<dbReference type="InterPro" id="IPR000210">
    <property type="entry name" value="BTB/POZ_dom"/>
</dbReference>
<dbReference type="EMBL" id="CALNXJ010000010">
    <property type="protein sequence ID" value="CAH3106713.1"/>
    <property type="molecule type" value="Genomic_DNA"/>
</dbReference>
<keyword evidence="1" id="KW-0175">Coiled coil</keyword>
<evidence type="ECO:0000313" key="3">
    <source>
        <dbReference type="EMBL" id="CAH3106713.1"/>
    </source>
</evidence>
<dbReference type="Proteomes" id="UP001159428">
    <property type="component" value="Unassembled WGS sequence"/>
</dbReference>
<gene>
    <name evidence="3" type="ORF">PMEA_00001663</name>
</gene>
<accession>A0AAU9W7E9</accession>
<evidence type="ECO:0000313" key="4">
    <source>
        <dbReference type="Proteomes" id="UP001159428"/>
    </source>
</evidence>